<name>A0A382FAN8_9ZZZZ</name>
<proteinExistence type="predicted"/>
<sequence length="139" mass="15925">MRRIILFVMIFSIGSTSNPRYGDAQIKSMIEEYFAGENDSPNLLGIQIFKGKKGRVCQVDIETNLFGRETDMILSFRALARVGPYAKKPFRKFIVICHLPKPYVPSVAESQANCAVKYFVRGKITEQTWRQNCLIEKKL</sequence>
<dbReference type="AlphaFoldDB" id="A0A382FAN8"/>
<gene>
    <name evidence="1" type="ORF">METZ01_LOCUS213012</name>
</gene>
<accession>A0A382FAN8</accession>
<protein>
    <submittedName>
        <fullName evidence="1">Uncharacterized protein</fullName>
    </submittedName>
</protein>
<dbReference type="EMBL" id="UINC01048975">
    <property type="protein sequence ID" value="SVB60158.1"/>
    <property type="molecule type" value="Genomic_DNA"/>
</dbReference>
<reference evidence="1" key="1">
    <citation type="submission" date="2018-05" db="EMBL/GenBank/DDBJ databases">
        <authorList>
            <person name="Lanie J.A."/>
            <person name="Ng W.-L."/>
            <person name="Kazmierczak K.M."/>
            <person name="Andrzejewski T.M."/>
            <person name="Davidsen T.M."/>
            <person name="Wayne K.J."/>
            <person name="Tettelin H."/>
            <person name="Glass J.I."/>
            <person name="Rusch D."/>
            <person name="Podicherti R."/>
            <person name="Tsui H.-C.T."/>
            <person name="Winkler M.E."/>
        </authorList>
    </citation>
    <scope>NUCLEOTIDE SEQUENCE</scope>
</reference>
<evidence type="ECO:0000313" key="1">
    <source>
        <dbReference type="EMBL" id="SVB60158.1"/>
    </source>
</evidence>
<organism evidence="1">
    <name type="scientific">marine metagenome</name>
    <dbReference type="NCBI Taxonomy" id="408172"/>
    <lineage>
        <taxon>unclassified sequences</taxon>
        <taxon>metagenomes</taxon>
        <taxon>ecological metagenomes</taxon>
    </lineage>
</organism>